<evidence type="ECO:0000313" key="1">
    <source>
        <dbReference type="EMBL" id="MEQ2249876.1"/>
    </source>
</evidence>
<dbReference type="EMBL" id="JAHRIQ010087132">
    <property type="protein sequence ID" value="MEQ2249876.1"/>
    <property type="molecule type" value="Genomic_DNA"/>
</dbReference>
<organism evidence="1 2">
    <name type="scientific">Ilyodon furcidens</name>
    <name type="common">goldbreast splitfin</name>
    <dbReference type="NCBI Taxonomy" id="33524"/>
    <lineage>
        <taxon>Eukaryota</taxon>
        <taxon>Metazoa</taxon>
        <taxon>Chordata</taxon>
        <taxon>Craniata</taxon>
        <taxon>Vertebrata</taxon>
        <taxon>Euteleostomi</taxon>
        <taxon>Actinopterygii</taxon>
        <taxon>Neopterygii</taxon>
        <taxon>Teleostei</taxon>
        <taxon>Neoteleostei</taxon>
        <taxon>Acanthomorphata</taxon>
        <taxon>Ovalentaria</taxon>
        <taxon>Atherinomorphae</taxon>
        <taxon>Cyprinodontiformes</taxon>
        <taxon>Goodeidae</taxon>
        <taxon>Ilyodon</taxon>
    </lineage>
</organism>
<reference evidence="1 2" key="1">
    <citation type="submission" date="2021-06" db="EMBL/GenBank/DDBJ databases">
        <authorList>
            <person name="Palmer J.M."/>
        </authorList>
    </citation>
    <scope>NUCLEOTIDE SEQUENCE [LARGE SCALE GENOMIC DNA]</scope>
    <source>
        <strain evidence="2">if_2019</strain>
        <tissue evidence="1">Muscle</tissue>
    </source>
</reference>
<keyword evidence="2" id="KW-1185">Reference proteome</keyword>
<sequence length="106" mass="12037">MEVFLDRTKIKPAPLDRSNSCIRMFHYWQDIFHLRTSGFPDVPNNQKRETTSATGSAVHHVLPAEILSFIDGFFCDRILLPMLSKLCPGGISALHYTHSPDSHLRS</sequence>
<comment type="caution">
    <text evidence="1">The sequence shown here is derived from an EMBL/GenBank/DDBJ whole genome shotgun (WGS) entry which is preliminary data.</text>
</comment>
<dbReference type="Proteomes" id="UP001482620">
    <property type="component" value="Unassembled WGS sequence"/>
</dbReference>
<accession>A0ABV0V066</accession>
<proteinExistence type="predicted"/>
<gene>
    <name evidence="1" type="ORF">ILYODFUR_034118</name>
</gene>
<evidence type="ECO:0000313" key="2">
    <source>
        <dbReference type="Proteomes" id="UP001482620"/>
    </source>
</evidence>
<protein>
    <submittedName>
        <fullName evidence="1">Uncharacterized protein</fullName>
    </submittedName>
</protein>
<name>A0ABV0V066_9TELE</name>